<dbReference type="SUPFAM" id="SSF55681">
    <property type="entry name" value="Class II aaRS and biotin synthetases"/>
    <property type="match status" value="1"/>
</dbReference>
<dbReference type="InterPro" id="IPR004365">
    <property type="entry name" value="NA-bd_OB_tRNA"/>
</dbReference>
<dbReference type="InterPro" id="IPR047090">
    <property type="entry name" value="AspRS_core"/>
</dbReference>
<dbReference type="Gene3D" id="3.30.1360.30">
    <property type="entry name" value="GAD-like domain"/>
    <property type="match status" value="1"/>
</dbReference>
<keyword evidence="2 7" id="KW-0436">Ligase</keyword>
<dbReference type="GO" id="GO:0006422">
    <property type="term" value="P:aspartyl-tRNA aminoacylation"/>
    <property type="evidence" value="ECO:0007669"/>
    <property type="project" value="UniProtKB-UniRule"/>
</dbReference>
<dbReference type="InterPro" id="IPR006195">
    <property type="entry name" value="aa-tRNA-synth_II"/>
</dbReference>
<evidence type="ECO:0000256" key="7">
    <source>
        <dbReference type="HAMAP-Rule" id="MF_00044"/>
    </source>
</evidence>
<dbReference type="GO" id="GO:0005737">
    <property type="term" value="C:cytoplasm"/>
    <property type="evidence" value="ECO:0007669"/>
    <property type="project" value="UniProtKB-SubCell"/>
</dbReference>
<comment type="catalytic activity">
    <reaction evidence="7">
        <text>tRNA(Asp) + L-aspartate + ATP = L-aspartyl-tRNA(Asp) + AMP + diphosphate</text>
        <dbReference type="Rhea" id="RHEA:19649"/>
        <dbReference type="Rhea" id="RHEA-COMP:9660"/>
        <dbReference type="Rhea" id="RHEA-COMP:9678"/>
        <dbReference type="ChEBI" id="CHEBI:29991"/>
        <dbReference type="ChEBI" id="CHEBI:30616"/>
        <dbReference type="ChEBI" id="CHEBI:33019"/>
        <dbReference type="ChEBI" id="CHEBI:78442"/>
        <dbReference type="ChEBI" id="CHEBI:78516"/>
        <dbReference type="ChEBI" id="CHEBI:456215"/>
        <dbReference type="EC" id="6.1.1.12"/>
    </reaction>
</comment>
<evidence type="ECO:0000313" key="9">
    <source>
        <dbReference type="EMBL" id="XCC62747.1"/>
    </source>
</evidence>
<evidence type="ECO:0000256" key="3">
    <source>
        <dbReference type="ARBA" id="ARBA00022741"/>
    </source>
</evidence>
<feature type="region of interest" description="Aspartate" evidence="7">
    <location>
        <begin position="206"/>
        <end position="209"/>
    </location>
</feature>
<dbReference type="Gene3D" id="2.40.50.140">
    <property type="entry name" value="Nucleic acid-binding proteins"/>
    <property type="match status" value="1"/>
</dbReference>
<comment type="subcellular location">
    <subcellularLocation>
        <location evidence="7">Cytoplasm</location>
    </subcellularLocation>
</comment>
<name>A0AAU8A9Z9_9FIRM</name>
<dbReference type="InterPro" id="IPR002312">
    <property type="entry name" value="Asp/Asn-tRNA-synth_IIb"/>
</dbReference>
<dbReference type="InterPro" id="IPR045864">
    <property type="entry name" value="aa-tRNA-synth_II/BPL/LPL"/>
</dbReference>
<dbReference type="EC" id="6.1.1.12" evidence="7"/>
<dbReference type="CDD" id="cd04317">
    <property type="entry name" value="EcAspRS_like_N"/>
    <property type="match status" value="1"/>
</dbReference>
<feature type="binding site" evidence="7">
    <location>
        <begin position="542"/>
        <end position="545"/>
    </location>
    <ligand>
        <name>ATP</name>
        <dbReference type="ChEBI" id="CHEBI:30616"/>
    </ligand>
</feature>
<keyword evidence="6 7" id="KW-0030">Aminoacyl-tRNA synthetase</keyword>
<evidence type="ECO:0000256" key="2">
    <source>
        <dbReference type="ARBA" id="ARBA00022598"/>
    </source>
</evidence>
<feature type="binding site" evidence="7">
    <location>
        <position position="228"/>
    </location>
    <ligand>
        <name>L-aspartate</name>
        <dbReference type="ChEBI" id="CHEBI:29991"/>
    </ligand>
</feature>
<keyword evidence="4 7" id="KW-0067">ATP-binding</keyword>
<dbReference type="Pfam" id="PF00152">
    <property type="entry name" value="tRNA-synt_2"/>
    <property type="match status" value="1"/>
</dbReference>
<dbReference type="GO" id="GO:0016740">
    <property type="term" value="F:transferase activity"/>
    <property type="evidence" value="ECO:0007669"/>
    <property type="project" value="UniProtKB-ARBA"/>
</dbReference>
<dbReference type="InterPro" id="IPR029351">
    <property type="entry name" value="GAD_dom"/>
</dbReference>
<evidence type="ECO:0000256" key="1">
    <source>
        <dbReference type="ARBA" id="ARBA00006303"/>
    </source>
</evidence>
<keyword evidence="5 7" id="KW-0648">Protein biosynthesis</keyword>
<dbReference type="HAMAP" id="MF_00044">
    <property type="entry name" value="Asp_tRNA_synth_type1"/>
    <property type="match status" value="1"/>
</dbReference>
<dbReference type="InterPro" id="IPR004524">
    <property type="entry name" value="Asp-tRNA-ligase_1"/>
</dbReference>
<comment type="function">
    <text evidence="7">Catalyzes the attachment of L-aspartate to tRNA(Asp) in a two-step reaction: L-aspartate is first activated by ATP to form Asp-AMP and then transferred to the acceptor end of tRNA(Asp).</text>
</comment>
<dbReference type="InterPro" id="IPR047089">
    <property type="entry name" value="Asp-tRNA-ligase_1_N"/>
</dbReference>
<dbReference type="Pfam" id="PF02938">
    <property type="entry name" value="GAD"/>
    <property type="match status" value="1"/>
</dbReference>
<feature type="binding site" evidence="7">
    <location>
        <position position="456"/>
    </location>
    <ligand>
        <name>L-aspartate</name>
        <dbReference type="ChEBI" id="CHEBI:29991"/>
    </ligand>
</feature>
<feature type="binding site" evidence="7">
    <location>
        <begin position="228"/>
        <end position="230"/>
    </location>
    <ligand>
        <name>ATP</name>
        <dbReference type="ChEBI" id="CHEBI:30616"/>
    </ligand>
</feature>
<dbReference type="AlphaFoldDB" id="A0AAU8A9Z9"/>
<keyword evidence="3 7" id="KW-0547">Nucleotide-binding</keyword>
<feature type="domain" description="Aminoacyl-transfer RNA synthetases class-II family profile" evidence="8">
    <location>
        <begin position="151"/>
        <end position="576"/>
    </location>
</feature>
<feature type="binding site" evidence="7">
    <location>
        <position position="497"/>
    </location>
    <ligand>
        <name>L-aspartate</name>
        <dbReference type="ChEBI" id="CHEBI:29991"/>
    </ligand>
</feature>
<dbReference type="GO" id="GO:0003676">
    <property type="term" value="F:nucleic acid binding"/>
    <property type="evidence" value="ECO:0007669"/>
    <property type="project" value="InterPro"/>
</dbReference>
<dbReference type="SUPFAM" id="SSF50249">
    <property type="entry name" value="Nucleic acid-binding proteins"/>
    <property type="match status" value="1"/>
</dbReference>
<keyword evidence="7" id="KW-0963">Cytoplasm</keyword>
<dbReference type="GO" id="GO:0005524">
    <property type="term" value="F:ATP binding"/>
    <property type="evidence" value="ECO:0007669"/>
    <property type="project" value="UniProtKB-UniRule"/>
</dbReference>
<dbReference type="PANTHER" id="PTHR22594">
    <property type="entry name" value="ASPARTYL/LYSYL-TRNA SYNTHETASE"/>
    <property type="match status" value="1"/>
</dbReference>
<dbReference type="NCBIfam" id="TIGR00459">
    <property type="entry name" value="aspS_bact"/>
    <property type="match status" value="1"/>
</dbReference>
<dbReference type="GO" id="GO:0140096">
    <property type="term" value="F:catalytic activity, acting on a protein"/>
    <property type="evidence" value="ECO:0007669"/>
    <property type="project" value="UniProtKB-ARBA"/>
</dbReference>
<reference evidence="9" key="1">
    <citation type="submission" date="2023-02" db="EMBL/GenBank/DDBJ databases">
        <title>Gut commensal Christensenella minuta modulates host metabolism via a new class of secondary bile acids.</title>
        <authorList>
            <person name="Liu C."/>
        </authorList>
    </citation>
    <scope>NUCLEOTIDE SEQUENCE</scope>
    <source>
        <strain evidence="9">CA70</strain>
    </source>
</reference>
<comment type="caution">
    <text evidence="7">Lacks conserved residue(s) required for the propagation of feature annotation.</text>
</comment>
<protein>
    <recommendedName>
        <fullName evidence="7">Aspartate--tRNA ligase</fullName>
        <ecNumber evidence="7">6.1.1.12</ecNumber>
    </recommendedName>
    <alternativeName>
        <fullName evidence="7">Aspartyl-tRNA synthetase</fullName>
        <shortName evidence="7">AspRS</shortName>
    </alternativeName>
</protein>
<sequence>MGEFLGDWKRTALCAEFTTADIDREVTLMGWADTRRDLGGLIFVDLRDRSGIMQVVFDESMFEGDFNKAGSIRSEFVLAIKGKIVKRSEDTVNPKLPTGLIEVKVRELKILSRAETPPFEIEDGSKVREELRLKYRYLDLRRPEMQKNLILRNKIANSARAYLTENGFLDIETPMLQKSTPEGARDYLVPSRIHPGCFYALPQSPQLFKQILMISGYDRYFQITKCFRDEDLRADRQPEFTQIDTEMSFVDADDVMTMHEGLIQRVFKDVLDVDIKLPLKRLPYQEAMDRFGSDKPDTRFGFELKDVSDIVAGSEFKVFSSVVKNGGSVRAINAKGCANLLARREIDALVDFVKIYGAKGMAWISIREDGLNSPITKFMTQEEIDGIMQRLDGQVGDILFFVGDKNSVVYDSLGALRLKLAEKLNLIQDGTWDLLWVTEFPLFEYSEEEKRYVAKHHPFTSPMDEDIDKVEGDPEHARAKAYDIVLNGNEIGGGSIRIHSTELQEKMFGALGFSKEDAWERFGFLLEALKYGTPPHGGLAYGLDRLAMLMAGVDSIRDVIAFPKVQNASDLMSKAPDTVDKKQLRELHIKVDED</sequence>
<evidence type="ECO:0000256" key="6">
    <source>
        <dbReference type="ARBA" id="ARBA00023146"/>
    </source>
</evidence>
<evidence type="ECO:0000259" key="8">
    <source>
        <dbReference type="PROSITE" id="PS50862"/>
    </source>
</evidence>
<dbReference type="InterPro" id="IPR004115">
    <property type="entry name" value="GAD-like_sf"/>
</dbReference>
<dbReference type="Pfam" id="PF01336">
    <property type="entry name" value="tRNA_anti-codon"/>
    <property type="match status" value="1"/>
</dbReference>
<dbReference type="NCBIfam" id="NF001750">
    <property type="entry name" value="PRK00476.1"/>
    <property type="match status" value="1"/>
</dbReference>
<dbReference type="InterPro" id="IPR012340">
    <property type="entry name" value="NA-bd_OB-fold"/>
</dbReference>
<dbReference type="RefSeq" id="WP_079547463.1">
    <property type="nucleotide sequence ID" value="NZ_CP117826.1"/>
</dbReference>
<accession>A0AAU8A9Z9</accession>
<dbReference type="CDD" id="cd00777">
    <property type="entry name" value="AspRS_core"/>
    <property type="match status" value="1"/>
</dbReference>
<dbReference type="InterPro" id="IPR004364">
    <property type="entry name" value="Aa-tRNA-synt_II"/>
</dbReference>
<feature type="binding site" evidence="7">
    <location>
        <position position="490"/>
    </location>
    <ligand>
        <name>ATP</name>
        <dbReference type="ChEBI" id="CHEBI:30616"/>
    </ligand>
</feature>
<comment type="similarity">
    <text evidence="1 7">Belongs to the class-II aminoacyl-tRNA synthetase family. Type 1 subfamily.</text>
</comment>
<dbReference type="PRINTS" id="PR01042">
    <property type="entry name" value="TRNASYNTHASP"/>
</dbReference>
<dbReference type="PANTHER" id="PTHR22594:SF5">
    <property type="entry name" value="ASPARTATE--TRNA LIGASE, MITOCHONDRIAL"/>
    <property type="match status" value="1"/>
</dbReference>
<organism evidence="9">
    <name type="scientific">Christensenella massiliensis</name>
    <dbReference type="NCBI Taxonomy" id="1805714"/>
    <lineage>
        <taxon>Bacteria</taxon>
        <taxon>Bacillati</taxon>
        <taxon>Bacillota</taxon>
        <taxon>Clostridia</taxon>
        <taxon>Christensenellales</taxon>
        <taxon>Christensenellaceae</taxon>
        <taxon>Christensenella</taxon>
    </lineage>
</organism>
<feature type="binding site" evidence="7">
    <location>
        <position position="182"/>
    </location>
    <ligand>
        <name>L-aspartate</name>
        <dbReference type="ChEBI" id="CHEBI:29991"/>
    </ligand>
</feature>
<evidence type="ECO:0000256" key="5">
    <source>
        <dbReference type="ARBA" id="ARBA00022917"/>
    </source>
</evidence>
<dbReference type="GO" id="GO:0004815">
    <property type="term" value="F:aspartate-tRNA ligase activity"/>
    <property type="evidence" value="ECO:0007669"/>
    <property type="project" value="UniProtKB-UniRule"/>
</dbReference>
<feature type="binding site" evidence="7">
    <location>
        <position position="237"/>
    </location>
    <ligand>
        <name>ATP</name>
        <dbReference type="ChEBI" id="CHEBI:30616"/>
    </ligand>
</feature>
<dbReference type="EMBL" id="CP117826">
    <property type="protein sequence ID" value="XCC62747.1"/>
    <property type="molecule type" value="Genomic_DNA"/>
</dbReference>
<dbReference type="PROSITE" id="PS50862">
    <property type="entry name" value="AA_TRNA_LIGASE_II"/>
    <property type="match status" value="1"/>
</dbReference>
<comment type="subunit">
    <text evidence="7">Homodimer.</text>
</comment>
<proteinExistence type="inferred from homology"/>
<dbReference type="Gene3D" id="3.30.930.10">
    <property type="entry name" value="Bira Bifunctional Protein, Domain 2"/>
    <property type="match status" value="1"/>
</dbReference>
<evidence type="ECO:0000256" key="4">
    <source>
        <dbReference type="ARBA" id="ARBA00022840"/>
    </source>
</evidence>
<gene>
    <name evidence="7 9" type="primary">aspS</name>
    <name evidence="9" type="ORF">PUP29_02145</name>
</gene>
<dbReference type="SUPFAM" id="SSF55261">
    <property type="entry name" value="GAD domain-like"/>
    <property type="match status" value="1"/>
</dbReference>